<reference evidence="2" key="2">
    <citation type="submission" date="2013-10" db="EMBL/GenBank/DDBJ databases">
        <authorList>
            <person name="Aslett M."/>
        </authorList>
    </citation>
    <scope>NUCLEOTIDE SEQUENCE [LARGE SCALE GENOMIC DNA]</scope>
    <source>
        <strain evidence="2">Houghton</strain>
    </source>
</reference>
<accession>U6KKH6</accession>
<feature type="compositionally biased region" description="Low complexity" evidence="1">
    <location>
        <begin position="621"/>
        <end position="633"/>
    </location>
</feature>
<proteinExistence type="predicted"/>
<dbReference type="GeneID" id="60404050"/>
<dbReference type="PANTHER" id="PTHR16038:SF4">
    <property type="entry name" value="WD REPEAT-CONTAINING PROTEIN 74"/>
    <property type="match status" value="1"/>
</dbReference>
<sequence length="674" mass="71783">MEFVVGDHSGLCKELSWLSADTRRTRIIKRAKQNRSLAVTSLCWAGASGGREASEIAVGRACGSVEAFATSNVVCEAPLDAASIAGVGSLQLPLRSFQLPSAPVALSLIGSAKSRAYTRSLLCKSWLASGVTPGEASLRDALLPSPTEAEADAAEDSACSTSSSRLLLAIGQKGHACVVEWEECFHTRLLETPSDPGEAAASLEEAVDGEIEDVTVQFLPIEKNPNAEPCAVQTATKSNSFCCRAAYLLPAPIAAASSHPFCHSLLAFGGKENDAKVVPAAIPFAIVYWPSAERKTTRRLWILTMERPFAVTQIDWLLPIHPMVLGVGTAKGAMRFYDLRCQRRPVLELCEATQEKRPVTALCVRPTDEVLQSKMGIRTALARAAEAAASCTSCEPKTSQASAKIADDDGLLSKKKNSPGERKDSATVYYADSYGMVYGIQVQSGSALLRLADKTCPKYNPSSYRSLDDIPQVDHPPEVKRKLIAAMLDKQRERRSSKKNDHPVSTAACADLQLAAVPFGGFKGVMGAIVGLGLDPAGEHLIAVGLGRYAYVFNAKSRKLCEKVFLKQKLTCLLAGAGEAAGGVRRRALKRKKAASESSGSESDASSSELERGNDGDSDSDSSTASSSSTGAHSSRKAGRLDREQQAGTSVLPPKRKAAPDGKFKKKKKLSIQP</sequence>
<protein>
    <submittedName>
        <fullName evidence="2">Uncharacterized protein</fullName>
    </submittedName>
</protein>
<feature type="compositionally biased region" description="Low complexity" evidence="1">
    <location>
        <begin position="596"/>
        <end position="608"/>
    </location>
</feature>
<reference evidence="2" key="1">
    <citation type="submission" date="2013-10" db="EMBL/GenBank/DDBJ databases">
        <title>Genomic analysis of the causative agents of coccidiosis in chickens.</title>
        <authorList>
            <person name="Reid A.J."/>
            <person name="Blake D."/>
            <person name="Billington K."/>
            <person name="Browne H."/>
            <person name="Dunn M."/>
            <person name="Hung S."/>
            <person name="Kawahara F."/>
            <person name="Miranda-Saavedra D."/>
            <person name="Mourier T."/>
            <person name="Nagra H."/>
            <person name="Otto T.D."/>
            <person name="Rawlings N."/>
            <person name="Sanchez A."/>
            <person name="Sanders M."/>
            <person name="Subramaniam C."/>
            <person name="Tay Y."/>
            <person name="Dear P."/>
            <person name="Doerig C."/>
            <person name="Gruber A."/>
            <person name="Parkinson J."/>
            <person name="Shirley M."/>
            <person name="Wan K.L."/>
            <person name="Berriman M."/>
            <person name="Tomley F."/>
            <person name="Pain A."/>
        </authorList>
    </citation>
    <scope>NUCLEOTIDE SEQUENCE [LARGE SCALE GENOMIC DNA]</scope>
    <source>
        <strain evidence="2">Houghton</strain>
    </source>
</reference>
<dbReference type="GO" id="GO:0005730">
    <property type="term" value="C:nucleolus"/>
    <property type="evidence" value="ECO:0007669"/>
    <property type="project" value="InterPro"/>
</dbReference>
<dbReference type="GO" id="GO:0042273">
    <property type="term" value="P:ribosomal large subunit biogenesis"/>
    <property type="evidence" value="ECO:0007669"/>
    <property type="project" value="InterPro"/>
</dbReference>
<gene>
    <name evidence="2" type="ORF">EMH_0045760</name>
</gene>
<dbReference type="InterPro" id="IPR036322">
    <property type="entry name" value="WD40_repeat_dom_sf"/>
</dbReference>
<dbReference type="OrthoDB" id="18388at2759"/>
<dbReference type="Proteomes" id="UP000030744">
    <property type="component" value="Unassembled WGS sequence"/>
</dbReference>
<name>U6KKH6_9EIME</name>
<dbReference type="RefSeq" id="XP_037878232.1">
    <property type="nucleotide sequence ID" value="XM_038022378.1"/>
</dbReference>
<dbReference type="SUPFAM" id="SSF50978">
    <property type="entry name" value="WD40 repeat-like"/>
    <property type="match status" value="1"/>
</dbReference>
<dbReference type="GO" id="GO:0030687">
    <property type="term" value="C:preribosome, large subunit precursor"/>
    <property type="evidence" value="ECO:0007669"/>
    <property type="project" value="TreeGrafter"/>
</dbReference>
<dbReference type="VEuPathDB" id="ToxoDB:EMH_0045760"/>
<evidence type="ECO:0000256" key="1">
    <source>
        <dbReference type="SAM" id="MobiDB-lite"/>
    </source>
</evidence>
<evidence type="ECO:0000313" key="2">
    <source>
        <dbReference type="EMBL" id="CDJ35943.1"/>
    </source>
</evidence>
<dbReference type="EMBL" id="HG735437">
    <property type="protein sequence ID" value="CDJ35943.1"/>
    <property type="molecule type" value="Genomic_DNA"/>
</dbReference>
<feature type="region of interest" description="Disordered" evidence="1">
    <location>
        <begin position="591"/>
        <end position="674"/>
    </location>
</feature>
<keyword evidence="3" id="KW-1185">Reference proteome</keyword>
<dbReference type="PANTHER" id="PTHR16038">
    <property type="entry name" value="NOP SEVEN ASSOCIATED PROTEIN 1"/>
    <property type="match status" value="1"/>
</dbReference>
<evidence type="ECO:0000313" key="3">
    <source>
        <dbReference type="Proteomes" id="UP000030744"/>
    </source>
</evidence>
<dbReference type="InterPro" id="IPR037379">
    <property type="entry name" value="WDR74/Nsa1"/>
</dbReference>
<dbReference type="AlphaFoldDB" id="U6KKH6"/>
<feature type="compositionally biased region" description="Basic residues" evidence="1">
    <location>
        <begin position="664"/>
        <end position="674"/>
    </location>
</feature>
<organism evidence="2 3">
    <name type="scientific">Eimeria mitis</name>
    <dbReference type="NCBI Taxonomy" id="44415"/>
    <lineage>
        <taxon>Eukaryota</taxon>
        <taxon>Sar</taxon>
        <taxon>Alveolata</taxon>
        <taxon>Apicomplexa</taxon>
        <taxon>Conoidasida</taxon>
        <taxon>Coccidia</taxon>
        <taxon>Eucoccidiorida</taxon>
        <taxon>Eimeriorina</taxon>
        <taxon>Eimeriidae</taxon>
        <taxon>Eimeria</taxon>
    </lineage>
</organism>